<keyword evidence="2" id="KW-0812">Transmembrane</keyword>
<name>A0ABU6N1S5_9BACI</name>
<dbReference type="EMBL" id="JARMDB010000011">
    <property type="protein sequence ID" value="MED1567421.1"/>
    <property type="molecule type" value="Genomic_DNA"/>
</dbReference>
<evidence type="ECO:0000256" key="2">
    <source>
        <dbReference type="SAM" id="Phobius"/>
    </source>
</evidence>
<accession>A0ABU6N1S5</accession>
<evidence type="ECO:0000256" key="1">
    <source>
        <dbReference type="SAM" id="MobiDB-lite"/>
    </source>
</evidence>
<dbReference type="RefSeq" id="WP_327920293.1">
    <property type="nucleotide sequence ID" value="NZ_JARMDB010000011.1"/>
</dbReference>
<feature type="compositionally biased region" description="Basic and acidic residues" evidence="1">
    <location>
        <begin position="67"/>
        <end position="77"/>
    </location>
</feature>
<keyword evidence="2" id="KW-0472">Membrane</keyword>
<proteinExistence type="predicted"/>
<sequence length="77" mass="8747">MDTVLHTLVGGFIFTACFAICSSIAITYCRQPKAHVFLPPPPPRKYTAYDQGYDDGRYQGEQDGYEEGLRDAEHRNF</sequence>
<comment type="caution">
    <text evidence="3">The sequence shown here is derived from an EMBL/GenBank/DDBJ whole genome shotgun (WGS) entry which is preliminary data.</text>
</comment>
<evidence type="ECO:0000313" key="4">
    <source>
        <dbReference type="Proteomes" id="UP001309448"/>
    </source>
</evidence>
<organism evidence="3 4">
    <name type="scientific">Bacillus paramycoides</name>
    <dbReference type="NCBI Taxonomy" id="2026194"/>
    <lineage>
        <taxon>Bacteria</taxon>
        <taxon>Bacillati</taxon>
        <taxon>Bacillota</taxon>
        <taxon>Bacilli</taxon>
        <taxon>Bacillales</taxon>
        <taxon>Bacillaceae</taxon>
        <taxon>Bacillus</taxon>
        <taxon>Bacillus cereus group</taxon>
    </lineage>
</organism>
<keyword evidence="2" id="KW-1133">Transmembrane helix</keyword>
<keyword evidence="4" id="KW-1185">Reference proteome</keyword>
<gene>
    <name evidence="3" type="ORF">P4U88_15995</name>
</gene>
<dbReference type="Proteomes" id="UP001309448">
    <property type="component" value="Unassembled WGS sequence"/>
</dbReference>
<reference evidence="3 4" key="1">
    <citation type="submission" date="2023-03" db="EMBL/GenBank/DDBJ databases">
        <title>Bacillus Genome Sequencing.</title>
        <authorList>
            <person name="Dunlap C."/>
        </authorList>
    </citation>
    <scope>NUCLEOTIDE SEQUENCE [LARGE SCALE GENOMIC DNA]</scope>
    <source>
        <strain evidence="3 4">B-615</strain>
    </source>
</reference>
<evidence type="ECO:0000313" key="3">
    <source>
        <dbReference type="EMBL" id="MED1567421.1"/>
    </source>
</evidence>
<feature type="region of interest" description="Disordered" evidence="1">
    <location>
        <begin position="50"/>
        <end position="77"/>
    </location>
</feature>
<protein>
    <recommendedName>
        <fullName evidence="5">Secreted protein</fullName>
    </recommendedName>
</protein>
<evidence type="ECO:0008006" key="5">
    <source>
        <dbReference type="Google" id="ProtNLM"/>
    </source>
</evidence>
<feature type="transmembrane region" description="Helical" evidence="2">
    <location>
        <begin position="6"/>
        <end position="29"/>
    </location>
</feature>